<dbReference type="PANTHER" id="PTHR33223">
    <property type="entry name" value="CCHC-TYPE DOMAIN-CONTAINING PROTEIN"/>
    <property type="match status" value="1"/>
</dbReference>
<dbReference type="InterPro" id="IPR005162">
    <property type="entry name" value="Retrotrans_gag_dom"/>
</dbReference>
<organism evidence="3 4">
    <name type="scientific">Oryza sativa subsp. japonica</name>
    <name type="common">Rice</name>
    <dbReference type="NCBI Taxonomy" id="39947"/>
    <lineage>
        <taxon>Eukaryota</taxon>
        <taxon>Viridiplantae</taxon>
        <taxon>Streptophyta</taxon>
        <taxon>Embryophyta</taxon>
        <taxon>Tracheophyta</taxon>
        <taxon>Spermatophyta</taxon>
        <taxon>Magnoliopsida</taxon>
        <taxon>Liliopsida</taxon>
        <taxon>Poales</taxon>
        <taxon>Poaceae</taxon>
        <taxon>BOP clade</taxon>
        <taxon>Oryzoideae</taxon>
        <taxon>Oryzeae</taxon>
        <taxon>Oryzinae</taxon>
        <taxon>Oryza</taxon>
        <taxon>Oryza sativa</taxon>
    </lineage>
</organism>
<protein>
    <recommendedName>
        <fullName evidence="2">Retrotransposon gag domain-containing protein</fullName>
    </recommendedName>
</protein>
<gene>
    <name evidence="3" type="ORF">OSJNBa0039A21.9</name>
</gene>
<proteinExistence type="predicted"/>
<feature type="domain" description="Retrotransposon gag" evidence="2">
    <location>
        <begin position="273"/>
        <end position="337"/>
    </location>
</feature>
<reference evidence="4" key="2">
    <citation type="journal article" date="2008" name="Nucleic Acids Res.">
        <title>The rice annotation project database (RAP-DB): 2008 update.</title>
        <authorList>
            <consortium name="The rice annotation project (RAP)"/>
        </authorList>
    </citation>
    <scope>GENOME REANNOTATION</scope>
    <source>
        <strain evidence="4">cv. Nipponbare</strain>
    </source>
</reference>
<dbReference type="EMBL" id="AC136218">
    <property type="protein sequence ID" value="AAU10733.1"/>
    <property type="molecule type" value="Genomic_DNA"/>
</dbReference>
<sequence length="502" mass="54799">MAEEAIVYTPTPIGGDDGDEDRRDQSPHFRRRARTPPFPPLHRSPRRGDGRGKAEGSVTSPLAGEGVGRCGYSKGSTTEGALLRHSPVALDLEAPIQRWLDNVANLVTTAQRQLTASGRTSMVGTYCTPATASSSSRRRACRAAATARASSLLPSSTPAGSCGRHESIYGGAVARLVIERRRDERRATHAVEGTASSRAPRHPRQRARPSISPLSRASYHASVASLRNVRWTPKFRPSLTEKYDGNVNPSEFLQIYTAIIEAAGGDDRVMANFFPMTLKGQARVWLMNLPPASVHSWEDLCWQFTTNFQGTYLGSGEEADLHAVQRLDDESLQQYIQFCQVSNTILHPCSCSDLRAQGGVRHNHMLEKVASKEPQTTAQLFKLAGHVACKEEAWTWNSSHFGAVAADALEPAARSGQREKRKKKRSARSNDEGHVLTAEGALRPPRKGEATGGKQGDAGAPSGERSADKWCSVLNTSNHSLADCRSVKNMAELVKKFEQERN</sequence>
<evidence type="ECO:0000259" key="2">
    <source>
        <dbReference type="Pfam" id="PF03732"/>
    </source>
</evidence>
<dbReference type="Pfam" id="PF03732">
    <property type="entry name" value="Retrotrans_gag"/>
    <property type="match status" value="1"/>
</dbReference>
<dbReference type="PANTHER" id="PTHR33223:SF8">
    <property type="entry name" value="OS04G0172440 PROTEIN"/>
    <property type="match status" value="1"/>
</dbReference>
<feature type="region of interest" description="Disordered" evidence="1">
    <location>
        <begin position="184"/>
        <end position="215"/>
    </location>
</feature>
<evidence type="ECO:0000313" key="4">
    <source>
        <dbReference type="Proteomes" id="UP000000763"/>
    </source>
</evidence>
<evidence type="ECO:0000256" key="1">
    <source>
        <dbReference type="SAM" id="MobiDB-lite"/>
    </source>
</evidence>
<name>Q688G5_ORYSJ</name>
<dbReference type="AlphaFoldDB" id="Q688G5"/>
<accession>Q688G5</accession>
<feature type="region of interest" description="Disordered" evidence="1">
    <location>
        <begin position="411"/>
        <end position="466"/>
    </location>
</feature>
<dbReference type="Proteomes" id="UP000000763">
    <property type="component" value="Chromosome 5"/>
</dbReference>
<evidence type="ECO:0000313" key="3">
    <source>
        <dbReference type="EMBL" id="AAU10733.1"/>
    </source>
</evidence>
<reference evidence="4" key="1">
    <citation type="journal article" date="2005" name="Nature">
        <title>The map-based sequence of the rice genome.</title>
        <authorList>
            <consortium name="International rice genome sequencing project (IRGSP)"/>
            <person name="Matsumoto T."/>
            <person name="Wu J."/>
            <person name="Kanamori H."/>
            <person name="Katayose Y."/>
            <person name="Fujisawa M."/>
            <person name="Namiki N."/>
            <person name="Mizuno H."/>
            <person name="Yamamoto K."/>
            <person name="Antonio B.A."/>
            <person name="Baba T."/>
            <person name="Sakata K."/>
            <person name="Nagamura Y."/>
            <person name="Aoki H."/>
            <person name="Arikawa K."/>
            <person name="Arita K."/>
            <person name="Bito T."/>
            <person name="Chiden Y."/>
            <person name="Fujitsuka N."/>
            <person name="Fukunaka R."/>
            <person name="Hamada M."/>
            <person name="Harada C."/>
            <person name="Hayashi A."/>
            <person name="Hijishita S."/>
            <person name="Honda M."/>
            <person name="Hosokawa S."/>
            <person name="Ichikawa Y."/>
            <person name="Idonuma A."/>
            <person name="Iijima M."/>
            <person name="Ikeda M."/>
            <person name="Ikeno M."/>
            <person name="Ito K."/>
            <person name="Ito S."/>
            <person name="Ito T."/>
            <person name="Ito Y."/>
            <person name="Ito Y."/>
            <person name="Iwabuchi A."/>
            <person name="Kamiya K."/>
            <person name="Karasawa W."/>
            <person name="Kurita K."/>
            <person name="Katagiri S."/>
            <person name="Kikuta A."/>
            <person name="Kobayashi H."/>
            <person name="Kobayashi N."/>
            <person name="Machita K."/>
            <person name="Maehara T."/>
            <person name="Masukawa M."/>
            <person name="Mizubayashi T."/>
            <person name="Mukai Y."/>
            <person name="Nagasaki H."/>
            <person name="Nagata Y."/>
            <person name="Naito S."/>
            <person name="Nakashima M."/>
            <person name="Nakama Y."/>
            <person name="Nakamichi Y."/>
            <person name="Nakamura M."/>
            <person name="Meguro A."/>
            <person name="Negishi M."/>
            <person name="Ohta I."/>
            <person name="Ohta T."/>
            <person name="Okamoto M."/>
            <person name="Ono N."/>
            <person name="Saji S."/>
            <person name="Sakaguchi M."/>
            <person name="Sakai K."/>
            <person name="Shibata M."/>
            <person name="Shimokawa T."/>
            <person name="Song J."/>
            <person name="Takazaki Y."/>
            <person name="Terasawa K."/>
            <person name="Tsugane M."/>
            <person name="Tsuji K."/>
            <person name="Ueda S."/>
            <person name="Waki K."/>
            <person name="Yamagata H."/>
            <person name="Yamamoto M."/>
            <person name="Yamamoto S."/>
            <person name="Yamane H."/>
            <person name="Yoshiki S."/>
            <person name="Yoshihara R."/>
            <person name="Yukawa K."/>
            <person name="Zhong H."/>
            <person name="Yano M."/>
            <person name="Yuan Q."/>
            <person name="Ouyang S."/>
            <person name="Liu J."/>
            <person name="Jones K.M."/>
            <person name="Gansberger K."/>
            <person name="Moffat K."/>
            <person name="Hill J."/>
            <person name="Bera J."/>
            <person name="Fadrosh D."/>
            <person name="Jin S."/>
            <person name="Johri S."/>
            <person name="Kim M."/>
            <person name="Overton L."/>
            <person name="Reardon M."/>
            <person name="Tsitrin T."/>
            <person name="Vuong H."/>
            <person name="Weaver B."/>
            <person name="Ciecko A."/>
            <person name="Tallon L."/>
            <person name="Jackson J."/>
            <person name="Pai G."/>
            <person name="Aken S.V."/>
            <person name="Utterback T."/>
            <person name="Reidmuller S."/>
            <person name="Feldblyum T."/>
            <person name="Hsiao J."/>
            <person name="Zismann V."/>
            <person name="Iobst S."/>
            <person name="de Vazeille A.R."/>
            <person name="Buell C.R."/>
            <person name="Ying K."/>
            <person name="Li Y."/>
            <person name="Lu T."/>
            <person name="Huang Y."/>
            <person name="Zhao Q."/>
            <person name="Feng Q."/>
            <person name="Zhang L."/>
            <person name="Zhu J."/>
            <person name="Weng Q."/>
            <person name="Mu J."/>
            <person name="Lu Y."/>
            <person name="Fan D."/>
            <person name="Liu Y."/>
            <person name="Guan J."/>
            <person name="Zhang Y."/>
            <person name="Yu S."/>
            <person name="Liu X."/>
            <person name="Zhang Y."/>
            <person name="Hong G."/>
            <person name="Han B."/>
            <person name="Choisne N."/>
            <person name="Demange N."/>
            <person name="Orjeda G."/>
            <person name="Samain S."/>
            <person name="Cattolico L."/>
            <person name="Pelletier E."/>
            <person name="Couloux A."/>
            <person name="Segurens B."/>
            <person name="Wincker P."/>
            <person name="D'Hont A."/>
            <person name="Scarpelli C."/>
            <person name="Weissenbach J."/>
            <person name="Salanoubat M."/>
            <person name="Quetier F."/>
            <person name="Yu Y."/>
            <person name="Kim H.R."/>
            <person name="Rambo T."/>
            <person name="Currie J."/>
            <person name="Collura K."/>
            <person name="Luo M."/>
            <person name="Yang T."/>
            <person name="Ammiraju J.S.S."/>
            <person name="Engler F."/>
            <person name="Soderlund C."/>
            <person name="Wing R.A."/>
            <person name="Palmer L.E."/>
            <person name="de la Bastide M."/>
            <person name="Spiegel L."/>
            <person name="Nascimento L."/>
            <person name="Zutavern T."/>
            <person name="O'Shaughnessy A."/>
            <person name="Dike S."/>
            <person name="Dedhia N."/>
            <person name="Preston R."/>
            <person name="Balija V."/>
            <person name="McCombie W.R."/>
            <person name="Chow T."/>
            <person name="Chen H."/>
            <person name="Chung M."/>
            <person name="Chen C."/>
            <person name="Shaw J."/>
            <person name="Wu H."/>
            <person name="Hsiao K."/>
            <person name="Chao Y."/>
            <person name="Chu M."/>
            <person name="Cheng C."/>
            <person name="Hour A."/>
            <person name="Lee P."/>
            <person name="Lin S."/>
            <person name="Lin Y."/>
            <person name="Liou J."/>
            <person name="Liu S."/>
            <person name="Hsing Y."/>
            <person name="Raghuvanshi S."/>
            <person name="Mohanty A."/>
            <person name="Bharti A.K."/>
            <person name="Gaur A."/>
            <person name="Gupta V."/>
            <person name="Kumar D."/>
            <person name="Ravi V."/>
            <person name="Vij S."/>
            <person name="Kapur A."/>
            <person name="Khurana P."/>
            <person name="Khurana P."/>
            <person name="Khurana J.P."/>
            <person name="Tyagi A.K."/>
            <person name="Gaikwad K."/>
            <person name="Singh A."/>
            <person name="Dalal V."/>
            <person name="Srivastava S."/>
            <person name="Dixit A."/>
            <person name="Pal A.K."/>
            <person name="Ghazi I.A."/>
            <person name="Yadav M."/>
            <person name="Pandit A."/>
            <person name="Bhargava A."/>
            <person name="Sureshbabu K."/>
            <person name="Batra K."/>
            <person name="Sharma T.R."/>
            <person name="Mohapatra T."/>
            <person name="Singh N.K."/>
            <person name="Messing J."/>
            <person name="Nelson A.B."/>
            <person name="Fuks G."/>
            <person name="Kavchok S."/>
            <person name="Keizer G."/>
            <person name="Linton E."/>
            <person name="Llaca V."/>
            <person name="Song R."/>
            <person name="Tanyolac B."/>
            <person name="Young S."/>
            <person name="Ho-Il K."/>
            <person name="Hahn J.H."/>
            <person name="Sangsakoo G."/>
            <person name="Vanavichit A."/>
            <person name="de Mattos Luiz.A.T."/>
            <person name="Zimmer P.D."/>
            <person name="Malone G."/>
            <person name="Dellagostin O."/>
            <person name="de Oliveira A.C."/>
            <person name="Bevan M."/>
            <person name="Bancroft I."/>
            <person name="Minx P."/>
            <person name="Cordum H."/>
            <person name="Wilson R."/>
            <person name="Cheng Z."/>
            <person name="Jin W."/>
            <person name="Jiang J."/>
            <person name="Leong S.A."/>
            <person name="Iwama H."/>
            <person name="Gojobori T."/>
            <person name="Itoh T."/>
            <person name="Niimura Y."/>
            <person name="Fujii Y."/>
            <person name="Habara T."/>
            <person name="Sakai H."/>
            <person name="Sato Y."/>
            <person name="Wilson G."/>
            <person name="Kumar K."/>
            <person name="McCouch S."/>
            <person name="Juretic N."/>
            <person name="Hoen D."/>
            <person name="Wright S."/>
            <person name="Bruskiewich R."/>
            <person name="Bureau T."/>
            <person name="Miyao A."/>
            <person name="Hirochika H."/>
            <person name="Nishikawa T."/>
            <person name="Kadowaki K."/>
            <person name="Sugiura M."/>
            <person name="Burr B."/>
            <person name="Sasaki T."/>
        </authorList>
    </citation>
    <scope>NUCLEOTIDE SEQUENCE [LARGE SCALE GENOMIC DNA]</scope>
    <source>
        <strain evidence="4">cv. Nipponbare</strain>
    </source>
</reference>
<feature type="region of interest" description="Disordered" evidence="1">
    <location>
        <begin position="1"/>
        <end position="76"/>
    </location>
</feature>